<dbReference type="Proteomes" id="UP001530400">
    <property type="component" value="Unassembled WGS sequence"/>
</dbReference>
<dbReference type="InterPro" id="IPR051804">
    <property type="entry name" value="Carb_Metab_Reg_Kinase/Isom"/>
</dbReference>
<dbReference type="InterPro" id="IPR043129">
    <property type="entry name" value="ATPase_NBD"/>
</dbReference>
<evidence type="ECO:0000313" key="9">
    <source>
        <dbReference type="Proteomes" id="UP001530400"/>
    </source>
</evidence>
<dbReference type="EC" id="2.7.1.4" evidence="5"/>
<dbReference type="InterPro" id="IPR049874">
    <property type="entry name" value="ROK_cs"/>
</dbReference>
<proteinExistence type="predicted"/>
<dbReference type="GO" id="GO:0008865">
    <property type="term" value="F:fructokinase activity"/>
    <property type="evidence" value="ECO:0007669"/>
    <property type="project" value="UniProtKB-EC"/>
</dbReference>
<evidence type="ECO:0000256" key="6">
    <source>
        <dbReference type="ARBA" id="ARBA00048451"/>
    </source>
</evidence>
<evidence type="ECO:0000313" key="8">
    <source>
        <dbReference type="EMBL" id="KAL3799617.1"/>
    </source>
</evidence>
<reference evidence="8 9" key="1">
    <citation type="submission" date="2024-10" db="EMBL/GenBank/DDBJ databases">
        <title>Updated reference genomes for cyclostephanoid diatoms.</title>
        <authorList>
            <person name="Roberts W.R."/>
            <person name="Alverson A.J."/>
        </authorList>
    </citation>
    <scope>NUCLEOTIDE SEQUENCE [LARGE SCALE GENOMIC DNA]</scope>
    <source>
        <strain evidence="8 9">AJA010-31</strain>
    </source>
</reference>
<feature type="region of interest" description="Disordered" evidence="7">
    <location>
        <begin position="238"/>
        <end position="260"/>
    </location>
</feature>
<gene>
    <name evidence="8" type="ORF">ACHAWO_008933</name>
</gene>
<organism evidence="8 9">
    <name type="scientific">Cyclotella atomus</name>
    <dbReference type="NCBI Taxonomy" id="382360"/>
    <lineage>
        <taxon>Eukaryota</taxon>
        <taxon>Sar</taxon>
        <taxon>Stramenopiles</taxon>
        <taxon>Ochrophyta</taxon>
        <taxon>Bacillariophyta</taxon>
        <taxon>Coscinodiscophyceae</taxon>
        <taxon>Thalassiosirophycidae</taxon>
        <taxon>Stephanodiscales</taxon>
        <taxon>Stephanodiscaceae</taxon>
        <taxon>Cyclotella</taxon>
    </lineage>
</organism>
<keyword evidence="9" id="KW-1185">Reference proteome</keyword>
<protein>
    <recommendedName>
        <fullName evidence="5">fructokinase</fullName>
        <ecNumber evidence="5">2.7.1.4</ecNumber>
    </recommendedName>
</protein>
<dbReference type="CDD" id="cd24067">
    <property type="entry name" value="ASKHA_NBD_ROK_BsFRK-like"/>
    <property type="match status" value="1"/>
</dbReference>
<comment type="caution">
    <text evidence="8">The sequence shown here is derived from an EMBL/GenBank/DDBJ whole genome shotgun (WGS) entry which is preliminary data.</text>
</comment>
<evidence type="ECO:0000256" key="2">
    <source>
        <dbReference type="ARBA" id="ARBA00022723"/>
    </source>
</evidence>
<evidence type="ECO:0000256" key="7">
    <source>
        <dbReference type="SAM" id="MobiDB-lite"/>
    </source>
</evidence>
<sequence>MILAAVEGGGTTFVASIARVVPADHPNTGSRFSIGETSLEIIHTATFPPDDANWTPSQILSAVSQFFIDNRPKDGYSALGIATFGPAGVSPSSPQYGCILNGCPKKEWRGVDVLTPLKAACQVVKVAFDTDVNAPALAEFRHRCHLNKCNNTNGKIGKEQTSLAYVTIGTGVGVGLILNSSPIHGLLHPEGGHCPIQTLPGDTFKGYSWGKEMSPFFGVATVEGVASSVALTERLMQMQQNSKEHRGKRDHSKDANSASSRNVLATLPDDHEIWSHASNAIANLCVTILLLTSCQTIVLGGGVMNRTILYDRIRKDTLRLLNGYFDVEE</sequence>
<dbReference type="SUPFAM" id="SSF53067">
    <property type="entry name" value="Actin-like ATPase domain"/>
    <property type="match status" value="1"/>
</dbReference>
<comment type="cofactor">
    <cofactor evidence="1">
        <name>Mg(2+)</name>
        <dbReference type="ChEBI" id="CHEBI:18420"/>
    </cofactor>
</comment>
<dbReference type="GO" id="GO:0046872">
    <property type="term" value="F:metal ion binding"/>
    <property type="evidence" value="ECO:0007669"/>
    <property type="project" value="UniProtKB-KW"/>
</dbReference>
<evidence type="ECO:0000256" key="4">
    <source>
        <dbReference type="ARBA" id="ARBA00022842"/>
    </source>
</evidence>
<keyword evidence="3" id="KW-0862">Zinc</keyword>
<dbReference type="Gene3D" id="3.30.420.40">
    <property type="match status" value="2"/>
</dbReference>
<dbReference type="EMBL" id="JALLPJ020000180">
    <property type="protein sequence ID" value="KAL3799617.1"/>
    <property type="molecule type" value="Genomic_DNA"/>
</dbReference>
<dbReference type="Pfam" id="PF00480">
    <property type="entry name" value="ROK"/>
    <property type="match status" value="1"/>
</dbReference>
<evidence type="ECO:0000256" key="5">
    <source>
        <dbReference type="ARBA" id="ARBA00038887"/>
    </source>
</evidence>
<comment type="catalytic activity">
    <reaction evidence="6">
        <text>D-fructose + ATP = D-fructose 6-phosphate + ADP + H(+)</text>
        <dbReference type="Rhea" id="RHEA:16125"/>
        <dbReference type="ChEBI" id="CHEBI:15378"/>
        <dbReference type="ChEBI" id="CHEBI:30616"/>
        <dbReference type="ChEBI" id="CHEBI:37721"/>
        <dbReference type="ChEBI" id="CHEBI:61527"/>
        <dbReference type="ChEBI" id="CHEBI:456216"/>
        <dbReference type="EC" id="2.7.1.4"/>
    </reaction>
</comment>
<dbReference type="InterPro" id="IPR000600">
    <property type="entry name" value="ROK"/>
</dbReference>
<dbReference type="PROSITE" id="PS01125">
    <property type="entry name" value="ROK"/>
    <property type="match status" value="1"/>
</dbReference>
<name>A0ABD3QH01_9STRA</name>
<dbReference type="PANTHER" id="PTHR42742:SF3">
    <property type="entry name" value="FRUCTOKINASE"/>
    <property type="match status" value="1"/>
</dbReference>
<keyword evidence="4" id="KW-0460">Magnesium</keyword>
<dbReference type="PANTHER" id="PTHR42742">
    <property type="entry name" value="TRANSCRIPTIONAL REPRESSOR MPRA"/>
    <property type="match status" value="1"/>
</dbReference>
<evidence type="ECO:0000256" key="1">
    <source>
        <dbReference type="ARBA" id="ARBA00001946"/>
    </source>
</evidence>
<evidence type="ECO:0000256" key="3">
    <source>
        <dbReference type="ARBA" id="ARBA00022833"/>
    </source>
</evidence>
<keyword evidence="2" id="KW-0479">Metal-binding</keyword>
<dbReference type="AlphaFoldDB" id="A0ABD3QH01"/>
<accession>A0ABD3QH01</accession>